<dbReference type="PANTHER" id="PTHR34310:SF9">
    <property type="entry name" value="BLR5716 PROTEIN"/>
    <property type="match status" value="1"/>
</dbReference>
<sequence>MPASGTFNWEPSERWVRGTRGDVTVVDSRNPVLVWESSHPVPRYAFPGSEVRSDLLRPAADPATGVHEGATVLYDLVIDGKTVANAAWRYPALPDHIAFEWFQHDGEVLEHWYEEEEEIFVHPRDPYKRVDPVPSSRHVRVEIDGRVVAETRRPVLLFETGLPTRYYIPPEDVNLTLFEPTTSSTRCPYKGVASYWSVREGGSVPADVAWAYPDPIPAAERIRDHVAFYNEVVDIVVDGVRLERPVTLFSERLSEA</sequence>
<evidence type="ECO:0000259" key="1">
    <source>
        <dbReference type="Pfam" id="PF04248"/>
    </source>
</evidence>
<dbReference type="InterPro" id="IPR007361">
    <property type="entry name" value="DUF427"/>
</dbReference>
<feature type="domain" description="DUF427" evidence="1">
    <location>
        <begin position="19"/>
        <end position="93"/>
    </location>
</feature>
<gene>
    <name evidence="2" type="ORF">GCM10022252_55650</name>
</gene>
<dbReference type="Gene3D" id="2.170.150.40">
    <property type="entry name" value="Domain of unknown function (DUF427)"/>
    <property type="match status" value="2"/>
</dbReference>
<evidence type="ECO:0000313" key="2">
    <source>
        <dbReference type="EMBL" id="GAA4201247.1"/>
    </source>
</evidence>
<reference evidence="3" key="1">
    <citation type="journal article" date="2019" name="Int. J. Syst. Evol. Microbiol.">
        <title>The Global Catalogue of Microorganisms (GCM) 10K type strain sequencing project: providing services to taxonomists for standard genome sequencing and annotation.</title>
        <authorList>
            <consortium name="The Broad Institute Genomics Platform"/>
            <consortium name="The Broad Institute Genome Sequencing Center for Infectious Disease"/>
            <person name="Wu L."/>
            <person name="Ma J."/>
        </authorList>
    </citation>
    <scope>NUCLEOTIDE SEQUENCE [LARGE SCALE GENOMIC DNA]</scope>
    <source>
        <strain evidence="3">JCM 17388</strain>
    </source>
</reference>
<evidence type="ECO:0000313" key="3">
    <source>
        <dbReference type="Proteomes" id="UP001501251"/>
    </source>
</evidence>
<dbReference type="InterPro" id="IPR038694">
    <property type="entry name" value="DUF427_sf"/>
</dbReference>
<feature type="domain" description="DUF427" evidence="1">
    <location>
        <begin position="139"/>
        <end position="231"/>
    </location>
</feature>
<dbReference type="PANTHER" id="PTHR34310">
    <property type="entry name" value="DUF427 DOMAIN PROTEIN (AFU_ORTHOLOGUE AFUA_3G02220)"/>
    <property type="match status" value="1"/>
</dbReference>
<comment type="caution">
    <text evidence="2">The sequence shown here is derived from an EMBL/GenBank/DDBJ whole genome shotgun (WGS) entry which is preliminary data.</text>
</comment>
<keyword evidence="3" id="KW-1185">Reference proteome</keyword>
<dbReference type="Pfam" id="PF04248">
    <property type="entry name" value="NTP_transf_9"/>
    <property type="match status" value="2"/>
</dbReference>
<dbReference type="RefSeq" id="WP_344921029.1">
    <property type="nucleotide sequence ID" value="NZ_BAABAQ010000011.1"/>
</dbReference>
<proteinExistence type="predicted"/>
<organism evidence="2 3">
    <name type="scientific">Streptosporangium oxazolinicum</name>
    <dbReference type="NCBI Taxonomy" id="909287"/>
    <lineage>
        <taxon>Bacteria</taxon>
        <taxon>Bacillati</taxon>
        <taxon>Actinomycetota</taxon>
        <taxon>Actinomycetes</taxon>
        <taxon>Streptosporangiales</taxon>
        <taxon>Streptosporangiaceae</taxon>
        <taxon>Streptosporangium</taxon>
    </lineage>
</organism>
<name>A0ABP8B941_9ACTN</name>
<accession>A0ABP8B941</accession>
<protein>
    <submittedName>
        <fullName evidence="2">DUF427 domain-containing protein</fullName>
    </submittedName>
</protein>
<dbReference type="Proteomes" id="UP001501251">
    <property type="component" value="Unassembled WGS sequence"/>
</dbReference>
<dbReference type="EMBL" id="BAABAQ010000011">
    <property type="protein sequence ID" value="GAA4201247.1"/>
    <property type="molecule type" value="Genomic_DNA"/>
</dbReference>